<protein>
    <recommendedName>
        <fullName evidence="8">ABC3 transporter permease C-terminal domain-containing protein</fullName>
    </recommendedName>
</protein>
<evidence type="ECO:0000256" key="1">
    <source>
        <dbReference type="ARBA" id="ARBA00004651"/>
    </source>
</evidence>
<dbReference type="Pfam" id="PF02687">
    <property type="entry name" value="FtsX"/>
    <property type="match status" value="1"/>
</dbReference>
<proteinExistence type="inferred from homology"/>
<dbReference type="AlphaFoldDB" id="A0A1F6W6V5"/>
<evidence type="ECO:0000256" key="3">
    <source>
        <dbReference type="ARBA" id="ARBA00022475"/>
    </source>
</evidence>
<comment type="subcellular location">
    <subcellularLocation>
        <location evidence="1">Cell membrane</location>
        <topology evidence="1">Multi-pass membrane protein</topology>
    </subcellularLocation>
</comment>
<feature type="domain" description="ABC3 transporter permease C-terminal" evidence="8">
    <location>
        <begin position="298"/>
        <end position="417"/>
    </location>
</feature>
<reference evidence="9 10" key="1">
    <citation type="journal article" date="2016" name="Nat. Commun.">
        <title>Thousands of microbial genomes shed light on interconnected biogeochemical processes in an aquifer system.</title>
        <authorList>
            <person name="Anantharaman K."/>
            <person name="Brown C.T."/>
            <person name="Hug L.A."/>
            <person name="Sharon I."/>
            <person name="Castelle C.J."/>
            <person name="Probst A.J."/>
            <person name="Thomas B.C."/>
            <person name="Singh A."/>
            <person name="Wilkins M.J."/>
            <person name="Karaoz U."/>
            <person name="Brodie E.L."/>
            <person name="Williams K.H."/>
            <person name="Hubbard S.S."/>
            <person name="Banfield J.F."/>
        </authorList>
    </citation>
    <scope>NUCLEOTIDE SEQUENCE [LARGE SCALE GENOMIC DNA]</scope>
</reference>
<dbReference type="Proteomes" id="UP000177777">
    <property type="component" value="Unassembled WGS sequence"/>
</dbReference>
<evidence type="ECO:0000313" key="10">
    <source>
        <dbReference type="Proteomes" id="UP000177777"/>
    </source>
</evidence>
<organism evidence="9 10">
    <name type="scientific">Candidatus Nomurabacteria bacterium RIFCSPHIGHO2_02_FULL_41_18</name>
    <dbReference type="NCBI Taxonomy" id="1801754"/>
    <lineage>
        <taxon>Bacteria</taxon>
        <taxon>Candidatus Nomuraibacteriota</taxon>
    </lineage>
</organism>
<dbReference type="EMBL" id="MFUE01000013">
    <property type="protein sequence ID" value="OGI77574.1"/>
    <property type="molecule type" value="Genomic_DNA"/>
</dbReference>
<dbReference type="GO" id="GO:0044874">
    <property type="term" value="P:lipoprotein localization to outer membrane"/>
    <property type="evidence" value="ECO:0007669"/>
    <property type="project" value="TreeGrafter"/>
</dbReference>
<feature type="transmembrane region" description="Helical" evidence="7">
    <location>
        <begin position="338"/>
        <end position="366"/>
    </location>
</feature>
<keyword evidence="5 7" id="KW-1133">Transmembrane helix</keyword>
<accession>A0A1F6W6V5</accession>
<dbReference type="PANTHER" id="PTHR30489:SF0">
    <property type="entry name" value="LIPOPROTEIN-RELEASING SYSTEM TRANSMEMBRANE PROTEIN LOLE"/>
    <property type="match status" value="1"/>
</dbReference>
<feature type="transmembrane region" description="Helical" evidence="7">
    <location>
        <begin position="292"/>
        <end position="317"/>
    </location>
</feature>
<dbReference type="STRING" id="1801754.A3D42_01090"/>
<dbReference type="InterPro" id="IPR051447">
    <property type="entry name" value="Lipoprotein-release_system"/>
</dbReference>
<keyword evidence="3" id="KW-1003">Cell membrane</keyword>
<evidence type="ECO:0000256" key="6">
    <source>
        <dbReference type="ARBA" id="ARBA00023136"/>
    </source>
</evidence>
<evidence type="ECO:0000256" key="5">
    <source>
        <dbReference type="ARBA" id="ARBA00022989"/>
    </source>
</evidence>
<keyword evidence="6 7" id="KW-0472">Membrane</keyword>
<dbReference type="PANTHER" id="PTHR30489">
    <property type="entry name" value="LIPOPROTEIN-RELEASING SYSTEM TRANSMEMBRANE PROTEIN LOLE"/>
    <property type="match status" value="1"/>
</dbReference>
<dbReference type="InterPro" id="IPR003838">
    <property type="entry name" value="ABC3_permease_C"/>
</dbReference>
<evidence type="ECO:0000256" key="4">
    <source>
        <dbReference type="ARBA" id="ARBA00022692"/>
    </source>
</evidence>
<dbReference type="GO" id="GO:0098797">
    <property type="term" value="C:plasma membrane protein complex"/>
    <property type="evidence" value="ECO:0007669"/>
    <property type="project" value="TreeGrafter"/>
</dbReference>
<gene>
    <name evidence="9" type="ORF">A3D42_01090</name>
</gene>
<evidence type="ECO:0000313" key="9">
    <source>
        <dbReference type="EMBL" id="OGI77574.1"/>
    </source>
</evidence>
<evidence type="ECO:0000259" key="8">
    <source>
        <dbReference type="Pfam" id="PF02687"/>
    </source>
</evidence>
<feature type="transmembrane region" description="Helical" evidence="7">
    <location>
        <begin position="36"/>
        <end position="59"/>
    </location>
</feature>
<comment type="caution">
    <text evidence="9">The sequence shown here is derived from an EMBL/GenBank/DDBJ whole genome shotgun (WGS) entry which is preliminary data.</text>
</comment>
<keyword evidence="4 7" id="KW-0812">Transmembrane</keyword>
<feature type="transmembrane region" description="Helical" evidence="7">
    <location>
        <begin position="386"/>
        <end position="408"/>
    </location>
</feature>
<comment type="similarity">
    <text evidence="2">Belongs to the ABC-4 integral membrane protein family. LolC/E subfamily.</text>
</comment>
<evidence type="ECO:0000256" key="2">
    <source>
        <dbReference type="ARBA" id="ARBA00005236"/>
    </source>
</evidence>
<sequence length="425" mass="46872">MDRKEKTENSFSQNLKVGWFLASRDLRHANIWTTTLIVFVMTLTFLNLIIVSGILIGLIQGSEDAQKKYAIGDIVISPFLNRSVIEQTPKISEIIKTVPGYKNHTIRFTGAARVESNYRDTIRPGDKRDGVGAALLGISPAGEEKFSGISKFIIRGNYLEETDQDSVLIGKNLLYEFTPIEAPGFQTLKNIEVGQRVKVKADNISKEYFIKGIVSSKVDEFDTSVIALDSEVRKLTGRSDLNAGTIAIQLLPGSDPILARNFLLRNGVGSYARVQTAEEAFPKFLKDIKATFGILGSAISGIGLVVASITIFIVIFVNAITRRRYIGILKGIGINQKAILFSYIYQAFFYAALGIILGMILIFFLIKPYFAVHPINFPFSDGILVATVPSAMLRAWILLATTIIAGYIPARIVIRQNTLNAILGR</sequence>
<name>A0A1F6W6V5_9BACT</name>
<evidence type="ECO:0000256" key="7">
    <source>
        <dbReference type="SAM" id="Phobius"/>
    </source>
</evidence>